<organism evidence="3 4">
    <name type="scientific">Thelonectria olida</name>
    <dbReference type="NCBI Taxonomy" id="1576542"/>
    <lineage>
        <taxon>Eukaryota</taxon>
        <taxon>Fungi</taxon>
        <taxon>Dikarya</taxon>
        <taxon>Ascomycota</taxon>
        <taxon>Pezizomycotina</taxon>
        <taxon>Sordariomycetes</taxon>
        <taxon>Hypocreomycetidae</taxon>
        <taxon>Hypocreales</taxon>
        <taxon>Nectriaceae</taxon>
        <taxon>Thelonectria</taxon>
    </lineage>
</organism>
<dbReference type="Gene3D" id="3.80.20.20">
    <property type="entry name" value="Receptor L-domain"/>
    <property type="match status" value="1"/>
</dbReference>
<feature type="compositionally biased region" description="Low complexity" evidence="1">
    <location>
        <begin position="415"/>
        <end position="424"/>
    </location>
</feature>
<dbReference type="InterPro" id="IPR036941">
    <property type="entry name" value="Rcpt_L-dom_sf"/>
</dbReference>
<dbReference type="SUPFAM" id="SSF52058">
    <property type="entry name" value="L domain-like"/>
    <property type="match status" value="1"/>
</dbReference>
<evidence type="ECO:0000256" key="2">
    <source>
        <dbReference type="SAM" id="SignalP"/>
    </source>
</evidence>
<name>A0A9P8W3B2_9HYPO</name>
<gene>
    <name evidence="3" type="ORF">B0T10DRAFT_49069</name>
</gene>
<feature type="chain" id="PRO_5040297924" evidence="2">
    <location>
        <begin position="24"/>
        <end position="459"/>
    </location>
</feature>
<protein>
    <submittedName>
        <fullName evidence="3">Uncharacterized protein</fullName>
    </submittedName>
</protein>
<dbReference type="AlphaFoldDB" id="A0A9P8W3B2"/>
<proteinExistence type="predicted"/>
<keyword evidence="2" id="KW-0732">Signal</keyword>
<evidence type="ECO:0000313" key="4">
    <source>
        <dbReference type="Proteomes" id="UP000777438"/>
    </source>
</evidence>
<evidence type="ECO:0000256" key="1">
    <source>
        <dbReference type="SAM" id="MobiDB-lite"/>
    </source>
</evidence>
<evidence type="ECO:0000313" key="3">
    <source>
        <dbReference type="EMBL" id="KAH6889236.1"/>
    </source>
</evidence>
<dbReference type="Proteomes" id="UP000777438">
    <property type="component" value="Unassembled WGS sequence"/>
</dbReference>
<reference evidence="3 4" key="1">
    <citation type="journal article" date="2021" name="Nat. Commun.">
        <title>Genetic determinants of endophytism in the Arabidopsis root mycobiome.</title>
        <authorList>
            <person name="Mesny F."/>
            <person name="Miyauchi S."/>
            <person name="Thiergart T."/>
            <person name="Pickel B."/>
            <person name="Atanasova L."/>
            <person name="Karlsson M."/>
            <person name="Huettel B."/>
            <person name="Barry K.W."/>
            <person name="Haridas S."/>
            <person name="Chen C."/>
            <person name="Bauer D."/>
            <person name="Andreopoulos W."/>
            <person name="Pangilinan J."/>
            <person name="LaButti K."/>
            <person name="Riley R."/>
            <person name="Lipzen A."/>
            <person name="Clum A."/>
            <person name="Drula E."/>
            <person name="Henrissat B."/>
            <person name="Kohler A."/>
            <person name="Grigoriev I.V."/>
            <person name="Martin F.M."/>
            <person name="Hacquard S."/>
        </authorList>
    </citation>
    <scope>NUCLEOTIDE SEQUENCE [LARGE SCALE GENOMIC DNA]</scope>
    <source>
        <strain evidence="3 4">MPI-CAGE-CH-0241</strain>
    </source>
</reference>
<comment type="caution">
    <text evidence="3">The sequence shown here is derived from an EMBL/GenBank/DDBJ whole genome shotgun (WGS) entry which is preliminary data.</text>
</comment>
<dbReference type="OrthoDB" id="536881at2759"/>
<sequence>MRHTNSLALLLALLGSVSHQAAAAVNCQGNITINNAADASKVRKACSTIGGNLIIRDTKSIILDGIETVRGSVVNGCARLDDNCDEASLFSISSSTLKAVGGDIDLSGIDRLEKLLLPNLTAVDGEFHLRDLGNLTHLDITQLERVGSFFLSAPALEQLDHDGLQSITSPEGRVSISYLGPVESIDSFFKNPIKPISQDFDMEISVSDLPQVRNLTIGWTYANFLSVSGTNLTVTFGGPKTESMEIGLMFIHGFGEAVSLRRNSELQNLTVEQAFIDDVTAEGVMLPFDNVTTLGVQSANVTAVKLPAEAENWGNMSMTIDIPSGDLREFDDDDTKIWYWPQEIYYLVLNASFENSFFDSFFERNCTSPGKMKVEDRSGRFNCTDLEGRFSSNLPREFACRSYNSTPADESAGDNSTSNGSTDGESTDDDDSAAPTTVLWSFQLQVAFAIAVCLVFTQA</sequence>
<feature type="region of interest" description="Disordered" evidence="1">
    <location>
        <begin position="405"/>
        <end position="432"/>
    </location>
</feature>
<keyword evidence="4" id="KW-1185">Reference proteome</keyword>
<feature type="signal peptide" evidence="2">
    <location>
        <begin position="1"/>
        <end position="23"/>
    </location>
</feature>
<dbReference type="EMBL" id="JAGPYM010000011">
    <property type="protein sequence ID" value="KAH6889236.1"/>
    <property type="molecule type" value="Genomic_DNA"/>
</dbReference>
<accession>A0A9P8W3B2</accession>